<evidence type="ECO:0000256" key="1">
    <source>
        <dbReference type="SAM" id="MobiDB-lite"/>
    </source>
</evidence>
<dbReference type="EMBL" id="FJ999996">
    <property type="protein sequence ID" value="ACR19359.1"/>
    <property type="molecule type" value="Genomic_DNA"/>
</dbReference>
<proteinExistence type="predicted"/>
<dbReference type="GeneID" id="8542278"/>
<geneLocation type="mitochondrion" evidence="2"/>
<keyword evidence="2" id="KW-0496">Mitochondrion</keyword>
<protein>
    <submittedName>
        <fullName evidence="2">Uncharacterized protein</fullName>
    </submittedName>
</protein>
<organism evidence="2">
    <name type="scientific">Pleurozia purpurea</name>
    <dbReference type="NCBI Taxonomy" id="280637"/>
    <lineage>
        <taxon>Eukaryota</taxon>
        <taxon>Viridiplantae</taxon>
        <taxon>Streptophyta</taxon>
        <taxon>Embryophyta</taxon>
        <taxon>Marchantiophyta</taxon>
        <taxon>Jungermanniopsida</taxon>
        <taxon>Metzgeriidae</taxon>
        <taxon>Pleuroziales</taxon>
        <taxon>Pleuroziaceae</taxon>
        <taxon>Pleurozia</taxon>
    </lineage>
</organism>
<gene>
    <name evidence="2" type="ORF">PlpuMp23</name>
</gene>
<evidence type="ECO:0000313" key="2">
    <source>
        <dbReference type="EMBL" id="ACR19359.1"/>
    </source>
</evidence>
<dbReference type="RefSeq" id="YP_003275975.1">
    <property type="nucleotide sequence ID" value="NC_013444.1"/>
</dbReference>
<reference evidence="2" key="1">
    <citation type="journal article" date="2009" name="Curr. Genet.">
        <title>The complete mitochondrial genome sequence of the liverwort Pleurozia purpurea reveals extremely conservative mitochondrial genome evolution in liverworts.</title>
        <authorList>
            <person name="Wang B."/>
            <person name="Xue J."/>
            <person name="Li L."/>
            <person name="Liu Y."/>
            <person name="Qiu Y.L."/>
        </authorList>
    </citation>
    <scope>NUCLEOTIDE SEQUENCE</scope>
</reference>
<feature type="compositionally biased region" description="Basic residues" evidence="1">
    <location>
        <begin position="23"/>
        <end position="33"/>
    </location>
</feature>
<sequence>MPGGRRGTVRCFRGNEKTDKKRGTVRKKGRKKLTGHETKWRERRRVALPSRRPHKVLRASSPYSRVPLAAIGTECAAGSVFGEREVRSTRPEGERFTIKGRSSTRQGESCTLLKFALVWFVCQL</sequence>
<dbReference type="AlphaFoldDB" id="D0R022"/>
<feature type="compositionally biased region" description="Basic and acidic residues" evidence="1">
    <location>
        <begin position="13"/>
        <end position="22"/>
    </location>
</feature>
<accession>D0R022</accession>
<name>D0R022_9MARC</name>
<feature type="region of interest" description="Disordered" evidence="1">
    <location>
        <begin position="1"/>
        <end position="45"/>
    </location>
</feature>